<dbReference type="AlphaFoldDB" id="A0A7R9ESL5"/>
<dbReference type="InterPro" id="IPR015897">
    <property type="entry name" value="CHK_kinase-like"/>
</dbReference>
<accession>A0A7R9ESL5</accession>
<dbReference type="EMBL" id="OD565033">
    <property type="protein sequence ID" value="CAD7440617.1"/>
    <property type="molecule type" value="Genomic_DNA"/>
</dbReference>
<dbReference type="SMART" id="SM00587">
    <property type="entry name" value="CHK"/>
    <property type="match status" value="1"/>
</dbReference>
<dbReference type="PANTHER" id="PTHR11012">
    <property type="entry name" value="PROTEIN KINASE-LIKE DOMAIN-CONTAINING"/>
    <property type="match status" value="1"/>
</dbReference>
<proteinExistence type="predicted"/>
<gene>
    <name evidence="2" type="ORF">TBIB3V08_LOCUS3114</name>
</gene>
<dbReference type="Pfam" id="PF02958">
    <property type="entry name" value="EcKL"/>
    <property type="match status" value="1"/>
</dbReference>
<feature type="domain" description="CHK kinase-like" evidence="1">
    <location>
        <begin position="151"/>
        <end position="293"/>
    </location>
</feature>
<organism evidence="2">
    <name type="scientific">Timema bartmani</name>
    <dbReference type="NCBI Taxonomy" id="61472"/>
    <lineage>
        <taxon>Eukaryota</taxon>
        <taxon>Metazoa</taxon>
        <taxon>Ecdysozoa</taxon>
        <taxon>Arthropoda</taxon>
        <taxon>Hexapoda</taxon>
        <taxon>Insecta</taxon>
        <taxon>Pterygota</taxon>
        <taxon>Neoptera</taxon>
        <taxon>Polyneoptera</taxon>
        <taxon>Phasmatodea</taxon>
        <taxon>Timematodea</taxon>
        <taxon>Timematoidea</taxon>
        <taxon>Timematidae</taxon>
        <taxon>Timema</taxon>
    </lineage>
</organism>
<dbReference type="PANTHER" id="PTHR11012:SF55">
    <property type="entry name" value="BHLH DOMAIN-CONTAINING PROTEIN"/>
    <property type="match status" value="1"/>
</dbReference>
<sequence>MPGADVLENKPPEADSEELLTKLDLEQLLSAKLGPDTRVDSIATKQLTQPGENYGSNILSVEVTLLPDYKKLDLVAKLVPLSPFLREVFNCGVTVRTEIDVYTKVSKEFQEIQRENNISKKDYLDLFPRCYGARVSRNEDVGQLADEGAAILLENLTPLGYRCGDRITGVDLEHSEMAVSRLARFHATSIAIKIKKPSVFKEVIMKVCENARPEPNDEMKKGFDKMIESHIKQLEAIPDCLNHIDKLKAMIKNEDMNENKTKPKEPTKEGIVVDHYANLIRIYHKSFIDWLEKLGVDVAPFSYEKFQEEIETVAPKFIQNLLPLTRNVGLATYLYSTTTAKLVI</sequence>
<reference evidence="2" key="1">
    <citation type="submission" date="2020-11" db="EMBL/GenBank/DDBJ databases">
        <authorList>
            <person name="Tran Van P."/>
        </authorList>
    </citation>
    <scope>NUCLEOTIDE SEQUENCE</scope>
</reference>
<name>A0A7R9ESL5_9NEOP</name>
<evidence type="ECO:0000259" key="1">
    <source>
        <dbReference type="SMART" id="SM00587"/>
    </source>
</evidence>
<evidence type="ECO:0000313" key="2">
    <source>
        <dbReference type="EMBL" id="CAD7440617.1"/>
    </source>
</evidence>
<protein>
    <recommendedName>
        <fullName evidence="1">CHK kinase-like domain-containing protein</fullName>
    </recommendedName>
</protein>
<dbReference type="InterPro" id="IPR004119">
    <property type="entry name" value="EcKL"/>
</dbReference>